<comment type="caution">
    <text evidence="2">The sequence shown here is derived from an EMBL/GenBank/DDBJ whole genome shotgun (WGS) entry which is preliminary data.</text>
</comment>
<protein>
    <submittedName>
        <fullName evidence="2">Uncharacterized protein</fullName>
    </submittedName>
</protein>
<accession>A0AAV7V803</accession>
<dbReference type="EMBL" id="JANPWB010000003">
    <property type="protein sequence ID" value="KAJ1196962.1"/>
    <property type="molecule type" value="Genomic_DNA"/>
</dbReference>
<evidence type="ECO:0000313" key="2">
    <source>
        <dbReference type="EMBL" id="KAJ1196962.1"/>
    </source>
</evidence>
<dbReference type="AlphaFoldDB" id="A0AAV7V803"/>
<feature type="region of interest" description="Disordered" evidence="1">
    <location>
        <begin position="168"/>
        <end position="194"/>
    </location>
</feature>
<sequence>MACSRGAGQLSYPENRNQRSEPSERGATLLLPRDGAQRRGSSGRHTCGLKAPLSVCTEVRLLGHALLPLQRRVERIRLRPTKMPVVNTNRDLRPRPGTQYLRGLPTGGHRAGGARCLPAGAAGRWAPSRGRSPPPRSCRTVPGSADGCLRAAGLTGACWGSQAFMGCPGPPQDGNANTQPDKHTQWFRKESDLS</sequence>
<feature type="region of interest" description="Disordered" evidence="1">
    <location>
        <begin position="86"/>
        <end position="109"/>
    </location>
</feature>
<gene>
    <name evidence="2" type="ORF">NDU88_000825</name>
</gene>
<name>A0AAV7V803_PLEWA</name>
<evidence type="ECO:0000313" key="3">
    <source>
        <dbReference type="Proteomes" id="UP001066276"/>
    </source>
</evidence>
<reference evidence="2" key="1">
    <citation type="journal article" date="2022" name="bioRxiv">
        <title>Sequencing and chromosome-scale assembly of the giantPleurodeles waltlgenome.</title>
        <authorList>
            <person name="Brown T."/>
            <person name="Elewa A."/>
            <person name="Iarovenko S."/>
            <person name="Subramanian E."/>
            <person name="Araus A.J."/>
            <person name="Petzold A."/>
            <person name="Susuki M."/>
            <person name="Suzuki K.-i.T."/>
            <person name="Hayashi T."/>
            <person name="Toyoda A."/>
            <person name="Oliveira C."/>
            <person name="Osipova E."/>
            <person name="Leigh N.D."/>
            <person name="Simon A."/>
            <person name="Yun M.H."/>
        </authorList>
    </citation>
    <scope>NUCLEOTIDE SEQUENCE</scope>
    <source>
        <strain evidence="2">20211129_DDA</strain>
        <tissue evidence="2">Liver</tissue>
    </source>
</reference>
<organism evidence="2 3">
    <name type="scientific">Pleurodeles waltl</name>
    <name type="common">Iberian ribbed newt</name>
    <dbReference type="NCBI Taxonomy" id="8319"/>
    <lineage>
        <taxon>Eukaryota</taxon>
        <taxon>Metazoa</taxon>
        <taxon>Chordata</taxon>
        <taxon>Craniata</taxon>
        <taxon>Vertebrata</taxon>
        <taxon>Euteleostomi</taxon>
        <taxon>Amphibia</taxon>
        <taxon>Batrachia</taxon>
        <taxon>Caudata</taxon>
        <taxon>Salamandroidea</taxon>
        <taxon>Salamandridae</taxon>
        <taxon>Pleurodelinae</taxon>
        <taxon>Pleurodeles</taxon>
    </lineage>
</organism>
<dbReference type="Proteomes" id="UP001066276">
    <property type="component" value="Chromosome 2_1"/>
</dbReference>
<evidence type="ECO:0000256" key="1">
    <source>
        <dbReference type="SAM" id="MobiDB-lite"/>
    </source>
</evidence>
<proteinExistence type="predicted"/>
<feature type="region of interest" description="Disordered" evidence="1">
    <location>
        <begin position="1"/>
        <end position="47"/>
    </location>
</feature>
<feature type="compositionally biased region" description="Basic and acidic residues" evidence="1">
    <location>
        <begin position="180"/>
        <end position="194"/>
    </location>
</feature>
<keyword evidence="3" id="KW-1185">Reference proteome</keyword>